<evidence type="ECO:0000313" key="3">
    <source>
        <dbReference type="EMBL" id="TNC48866.1"/>
    </source>
</evidence>
<feature type="transmembrane region" description="Helical" evidence="1">
    <location>
        <begin position="155"/>
        <end position="174"/>
    </location>
</feature>
<dbReference type="InterPro" id="IPR007554">
    <property type="entry name" value="Glycerophosphate_synth"/>
</dbReference>
<keyword evidence="1" id="KW-0472">Membrane</keyword>
<dbReference type="EMBL" id="VDFR01000032">
    <property type="protein sequence ID" value="TNC48866.1"/>
    <property type="molecule type" value="Genomic_DNA"/>
</dbReference>
<feature type="transmembrane region" description="Helical" evidence="1">
    <location>
        <begin position="79"/>
        <end position="102"/>
    </location>
</feature>
<feature type="transmembrane region" description="Helical" evidence="1">
    <location>
        <begin position="606"/>
        <end position="628"/>
    </location>
</feature>
<accession>A0A5C4MK60</accession>
<evidence type="ECO:0000256" key="1">
    <source>
        <dbReference type="SAM" id="Phobius"/>
    </source>
</evidence>
<dbReference type="Proteomes" id="UP000306740">
    <property type="component" value="Unassembled WGS sequence"/>
</dbReference>
<gene>
    <name evidence="3" type="ORF">FHE65_06780</name>
    <name evidence="2" type="ORF">FHE65_13675</name>
</gene>
<dbReference type="InterPro" id="IPR043148">
    <property type="entry name" value="TagF_C"/>
</dbReference>
<dbReference type="Pfam" id="PF04464">
    <property type="entry name" value="Glyphos_transf"/>
    <property type="match status" value="2"/>
</dbReference>
<evidence type="ECO:0000313" key="2">
    <source>
        <dbReference type="EMBL" id="TNC46109.1"/>
    </source>
</evidence>
<name>A0A5C4MK60_9ACTN</name>
<dbReference type="Gene3D" id="3.40.50.12580">
    <property type="match status" value="2"/>
</dbReference>
<evidence type="ECO:0000313" key="4">
    <source>
        <dbReference type="Proteomes" id="UP000306740"/>
    </source>
</evidence>
<organism evidence="2 4">
    <name type="scientific">Mumia zhuanghuii</name>
    <dbReference type="NCBI Taxonomy" id="2585211"/>
    <lineage>
        <taxon>Bacteria</taxon>
        <taxon>Bacillati</taxon>
        <taxon>Actinomycetota</taxon>
        <taxon>Actinomycetes</taxon>
        <taxon>Propionibacteriales</taxon>
        <taxon>Nocardioidaceae</taxon>
        <taxon>Mumia</taxon>
    </lineage>
</organism>
<keyword evidence="1" id="KW-0812">Transmembrane</keyword>
<sequence length="1166" mass="126084">MADPGLAPPEAARVMAARAGDAVTELGTAAAVVLAAAAAVVGIVEPVVVTVLLVVIGALAYDAWRFVHRDDLPPNVERVLLGHGGALRGTVGAAVTVCFVAWSDASAWVAALAALMSIGVVVLEPVLGQARQYRVTFVSNVPGLTPAPKQVDLELVATGAHLGALAFGAVTAGVGLSPWWWAAVTLVAAGPDVVMGVNAVVRMRAGRKIEADLPGAVAAYAPHAVVYTAWPDDGTHQVTMWLPYLQRTGRRLLVVTRHNYPAELLAEQTDLPIVMRHGSRDLDDVVVPSLTTAFYVNASSGNSIFVRHHQLTHVFLGHGDSDKPTSYNPTHAMYDRIFAAGEAAVRRYAAHGVAIPRDTFDIVGRPQVEGVATAEGPVPAEPTVLYAPTWRGHVDETAYHSLPIATEIVAGLLGRGATVVFRPHPFSYQFETDVETIRTVHQMLREDTARSGRRHVFGERAEREMSIFDCINAADAMVSDVSSVVVDWLFSGKPFAMTAMTERGHDFVGHYPIAAAAYVIEGDASNLSAALDSMLGPDPLALERRAVRNDYLGDFPAEGYSDVFVARAREIIDHRRTGELVDEAAAEGDTEDSGVKLTLGAVRRQLAVAARDVTTGGLALVTFVAALLGAPRGLTIGGALLTMALVVVLHRRARPGNRKFQQIAGTLQMSRLLLVLALLVAWFDWHGSSWLVAVALAVVAAATSVETTVFDSWERVGLEARNLPTLNVDVRERVPRGWVGVLDAGALVVAWLAAAAGITALVVLAAAACLVAVCVALVTGLRRVYRCVDAEDRLYATLEEHAPEFTVYFGSNVGARYQIGMWMPYFERLGRPFVVVTRNLTMFRSLEGITTAPVIHRPSIRSLQEVLVPSMRAAFYVNNAPNNTHFIERRQMVHVWLNHGDSEKPACYNPVHAIYDRIFAAGQAGIDRYARHGVEIPREKFEIVGRPQVEDIAPARGPVRDLSERTVLYAPTWRGPYADSEVYSLPRGEEIVKALLKRGVRVIFRSHPFNYRFPDATRTIAKIGALLEADRARTGRQHVWGDAAEVRMSVVDCFNASDAMVCDVSAVVSDYLQSQKPFAMIAVGRSPDVLRKEAPAARAAYVVDGVLSGLEPALDAMLGEDPLAEERARTRVYYLGDFPTGTYADGFLTAGRRLIDAGPLDEGLRR</sequence>
<dbReference type="GO" id="GO:0016020">
    <property type="term" value="C:membrane"/>
    <property type="evidence" value="ECO:0007669"/>
    <property type="project" value="InterPro"/>
</dbReference>
<feature type="transmembrane region" description="Helical" evidence="1">
    <location>
        <begin position="634"/>
        <end position="651"/>
    </location>
</feature>
<dbReference type="GO" id="GO:0047355">
    <property type="term" value="F:CDP-glycerol glycerophosphotransferase activity"/>
    <property type="evidence" value="ECO:0007669"/>
    <property type="project" value="InterPro"/>
</dbReference>
<dbReference type="EMBL" id="VDFR01000061">
    <property type="protein sequence ID" value="TNC46109.1"/>
    <property type="molecule type" value="Genomic_DNA"/>
</dbReference>
<protein>
    <recommendedName>
        <fullName evidence="5">CDP-Glycerol:Poly(Glycerophosphate) glycerophosphotransferase</fullName>
    </recommendedName>
</protein>
<comment type="caution">
    <text evidence="2">The sequence shown here is derived from an EMBL/GenBank/DDBJ whole genome shotgun (WGS) entry which is preliminary data.</text>
</comment>
<keyword evidence="1" id="KW-1133">Transmembrane helix</keyword>
<proteinExistence type="predicted"/>
<dbReference type="RefSeq" id="WP_139085456.1">
    <property type="nucleotide sequence ID" value="NZ_VDFR01000032.1"/>
</dbReference>
<feature type="transmembrane region" description="Helical" evidence="1">
    <location>
        <begin position="663"/>
        <end position="683"/>
    </location>
</feature>
<dbReference type="OrthoDB" id="7806295at2"/>
<feature type="transmembrane region" description="Helical" evidence="1">
    <location>
        <begin position="108"/>
        <end position="127"/>
    </location>
</feature>
<evidence type="ECO:0008006" key="5">
    <source>
        <dbReference type="Google" id="ProtNLM"/>
    </source>
</evidence>
<dbReference type="AlphaFoldDB" id="A0A5C4MK60"/>
<feature type="transmembrane region" description="Helical" evidence="1">
    <location>
        <begin position="47"/>
        <end position="67"/>
    </location>
</feature>
<reference evidence="2 4" key="1">
    <citation type="submission" date="2019-05" db="EMBL/GenBank/DDBJ databases">
        <title>Mumia sp. nov., isolated from the intestinal contents of plateau pika (Ochotona curzoniae) in the Qinghai-Tibet plateau of China.</title>
        <authorList>
            <person name="Tian Z."/>
        </authorList>
    </citation>
    <scope>NUCLEOTIDE SEQUENCE [LARGE SCALE GENOMIC DNA]</scope>
    <source>
        <strain evidence="4">527</strain>
        <strain evidence="2">Z527</strain>
    </source>
</reference>
<feature type="transmembrane region" description="Helical" evidence="1">
    <location>
        <begin position="760"/>
        <end position="781"/>
    </location>
</feature>
<feature type="transmembrane region" description="Helical" evidence="1">
    <location>
        <begin position="180"/>
        <end position="201"/>
    </location>
</feature>